<accession>A0ABD1NTH8</accession>
<evidence type="ECO:0000313" key="3">
    <source>
        <dbReference type="Proteomes" id="UP001604336"/>
    </source>
</evidence>
<sequence>MGDKFQLIHDVSPGTAGWTVKVVVAEKFSPRVAQRSPTKYQNLILMDSEGSTVQATLYGQNITTFQDELILGKTYLISNALVKETNAEYKAKYGEIQWTISGRTRIRRVEENNSNILISTYSFTDFEDLPMYMDSNVDISKFDTVLLTMWEAFVDNECKYICQNLKKKPVLIGKHLKVTSFNGLSISTKADSSFFIDGEFELVEEFKSWTHTNSEIIDNMISEKHYLTSTPSKLFSKLSVPTDEKDFTEIKSIQGLKTVKQFFWIKGRASVKVLNQTYWYMSCNNCNKISSENYGDIYPCVFCKCTDAKAIPRAKVYMQLTDPTGYINATAIGNPAEYFLQSNAEILMNQTLIPTAASMRLSMDEYEIFYVKAITQESSPDCKFEILFIVNPSQIAGDKNKGKAPVEHIDEPIKLLEPTTKRSLFHSDTDDAQSSKKNVISQELRVRKKINEF</sequence>
<dbReference type="Gene3D" id="2.40.50.140">
    <property type="entry name" value="Nucleic acid-binding proteins"/>
    <property type="match status" value="3"/>
</dbReference>
<proteinExistence type="predicted"/>
<dbReference type="InterPro" id="IPR012340">
    <property type="entry name" value="NA-bd_OB-fold"/>
</dbReference>
<dbReference type="PANTHER" id="PTHR47165">
    <property type="entry name" value="OS03G0429900 PROTEIN"/>
    <property type="match status" value="1"/>
</dbReference>
<dbReference type="GO" id="GO:0003677">
    <property type="term" value="F:DNA binding"/>
    <property type="evidence" value="ECO:0007669"/>
    <property type="project" value="UniProtKB-KW"/>
</dbReference>
<keyword evidence="3" id="KW-1185">Reference proteome</keyword>
<dbReference type="PANTHER" id="PTHR47165:SF4">
    <property type="entry name" value="OS03G0429900 PROTEIN"/>
    <property type="match status" value="1"/>
</dbReference>
<feature type="domain" description="Replication protein A 70 kDa DNA-binding subunit B/D first OB fold" evidence="1">
    <location>
        <begin position="4"/>
        <end position="92"/>
    </location>
</feature>
<dbReference type="SUPFAM" id="SSF50249">
    <property type="entry name" value="Nucleic acid-binding proteins"/>
    <property type="match status" value="2"/>
</dbReference>
<name>A0ABD1NTH8_9LAMI</name>
<evidence type="ECO:0000313" key="2">
    <source>
        <dbReference type="EMBL" id="KAL2454920.1"/>
    </source>
</evidence>
<dbReference type="EMBL" id="JBFOLK010000247">
    <property type="protein sequence ID" value="KAL2454920.1"/>
    <property type="molecule type" value="Genomic_DNA"/>
</dbReference>
<organism evidence="2 3">
    <name type="scientific">Abeliophyllum distichum</name>
    <dbReference type="NCBI Taxonomy" id="126358"/>
    <lineage>
        <taxon>Eukaryota</taxon>
        <taxon>Viridiplantae</taxon>
        <taxon>Streptophyta</taxon>
        <taxon>Embryophyta</taxon>
        <taxon>Tracheophyta</taxon>
        <taxon>Spermatophyta</taxon>
        <taxon>Magnoliopsida</taxon>
        <taxon>eudicotyledons</taxon>
        <taxon>Gunneridae</taxon>
        <taxon>Pentapetalae</taxon>
        <taxon>asterids</taxon>
        <taxon>lamiids</taxon>
        <taxon>Lamiales</taxon>
        <taxon>Oleaceae</taxon>
        <taxon>Forsythieae</taxon>
        <taxon>Abeliophyllum</taxon>
    </lineage>
</organism>
<dbReference type="InterPro" id="IPR003871">
    <property type="entry name" value="RFA1B/D_OB_1st"/>
</dbReference>
<protein>
    <submittedName>
        <fullName evidence="2">Replication protein A 70 kDa DNA-binding subunit D</fullName>
    </submittedName>
</protein>
<keyword evidence="2" id="KW-0238">DNA-binding</keyword>
<evidence type="ECO:0000259" key="1">
    <source>
        <dbReference type="Pfam" id="PF02721"/>
    </source>
</evidence>
<gene>
    <name evidence="2" type="ORF">Adt_47581</name>
</gene>
<dbReference type="Pfam" id="PF02721">
    <property type="entry name" value="DUF223"/>
    <property type="match status" value="1"/>
</dbReference>
<dbReference type="AlphaFoldDB" id="A0ABD1NTH8"/>
<dbReference type="Proteomes" id="UP001604336">
    <property type="component" value="Unassembled WGS sequence"/>
</dbReference>
<reference evidence="3" key="1">
    <citation type="submission" date="2024-07" db="EMBL/GenBank/DDBJ databases">
        <title>Two chromosome-level genome assemblies of Korean endemic species Abeliophyllum distichum and Forsythia ovata (Oleaceae).</title>
        <authorList>
            <person name="Jang H."/>
        </authorList>
    </citation>
    <scope>NUCLEOTIDE SEQUENCE [LARGE SCALE GENOMIC DNA]</scope>
</reference>
<comment type="caution">
    <text evidence="2">The sequence shown here is derived from an EMBL/GenBank/DDBJ whole genome shotgun (WGS) entry which is preliminary data.</text>
</comment>